<feature type="non-terminal residue" evidence="1">
    <location>
        <position position="283"/>
    </location>
</feature>
<dbReference type="EMBL" id="WHVB01000002">
    <property type="protein sequence ID" value="KAF8486453.1"/>
    <property type="molecule type" value="Genomic_DNA"/>
</dbReference>
<gene>
    <name evidence="1" type="ORF">DFH94DRAFT_809946</name>
</gene>
<reference evidence="1" key="1">
    <citation type="submission" date="2019-10" db="EMBL/GenBank/DDBJ databases">
        <authorList>
            <consortium name="DOE Joint Genome Institute"/>
            <person name="Kuo A."/>
            <person name="Miyauchi S."/>
            <person name="Kiss E."/>
            <person name="Drula E."/>
            <person name="Kohler A."/>
            <person name="Sanchez-Garcia M."/>
            <person name="Andreopoulos B."/>
            <person name="Barry K.W."/>
            <person name="Bonito G."/>
            <person name="Buee M."/>
            <person name="Carver A."/>
            <person name="Chen C."/>
            <person name="Cichocki N."/>
            <person name="Clum A."/>
            <person name="Culley D."/>
            <person name="Crous P.W."/>
            <person name="Fauchery L."/>
            <person name="Girlanda M."/>
            <person name="Hayes R."/>
            <person name="Keri Z."/>
            <person name="LaButti K."/>
            <person name="Lipzen A."/>
            <person name="Lombard V."/>
            <person name="Magnuson J."/>
            <person name="Maillard F."/>
            <person name="Morin E."/>
            <person name="Murat C."/>
            <person name="Nolan M."/>
            <person name="Ohm R."/>
            <person name="Pangilinan J."/>
            <person name="Pereira M."/>
            <person name="Perotto S."/>
            <person name="Peter M."/>
            <person name="Riley R."/>
            <person name="Sitrit Y."/>
            <person name="Stielow B."/>
            <person name="Szollosi G."/>
            <person name="Zifcakova L."/>
            <person name="Stursova M."/>
            <person name="Spatafora J.W."/>
            <person name="Tedersoo L."/>
            <person name="Vaario L.-M."/>
            <person name="Yamada A."/>
            <person name="Yan M."/>
            <person name="Wang P."/>
            <person name="Xu J."/>
            <person name="Bruns T."/>
            <person name="Baldrian P."/>
            <person name="Vilgalys R."/>
            <person name="Henrissat B."/>
            <person name="Grigoriev I.V."/>
            <person name="Hibbett D."/>
            <person name="Nagy L.G."/>
            <person name="Martin F.M."/>
        </authorList>
    </citation>
    <scope>NUCLEOTIDE SEQUENCE</scope>
    <source>
        <strain evidence="1">Prilba</strain>
    </source>
</reference>
<name>A0A9P5TE39_9AGAM</name>
<evidence type="ECO:0000313" key="2">
    <source>
        <dbReference type="Proteomes" id="UP000759537"/>
    </source>
</evidence>
<keyword evidence="2" id="KW-1185">Reference proteome</keyword>
<protein>
    <submittedName>
        <fullName evidence="1">Uncharacterized protein</fullName>
    </submittedName>
</protein>
<reference evidence="1" key="2">
    <citation type="journal article" date="2020" name="Nat. Commun.">
        <title>Large-scale genome sequencing of mycorrhizal fungi provides insights into the early evolution of symbiotic traits.</title>
        <authorList>
            <person name="Miyauchi S."/>
            <person name="Kiss E."/>
            <person name="Kuo A."/>
            <person name="Drula E."/>
            <person name="Kohler A."/>
            <person name="Sanchez-Garcia M."/>
            <person name="Morin E."/>
            <person name="Andreopoulos B."/>
            <person name="Barry K.W."/>
            <person name="Bonito G."/>
            <person name="Buee M."/>
            <person name="Carver A."/>
            <person name="Chen C."/>
            <person name="Cichocki N."/>
            <person name="Clum A."/>
            <person name="Culley D."/>
            <person name="Crous P.W."/>
            <person name="Fauchery L."/>
            <person name="Girlanda M."/>
            <person name="Hayes R.D."/>
            <person name="Keri Z."/>
            <person name="LaButti K."/>
            <person name="Lipzen A."/>
            <person name="Lombard V."/>
            <person name="Magnuson J."/>
            <person name="Maillard F."/>
            <person name="Murat C."/>
            <person name="Nolan M."/>
            <person name="Ohm R.A."/>
            <person name="Pangilinan J."/>
            <person name="Pereira M.F."/>
            <person name="Perotto S."/>
            <person name="Peter M."/>
            <person name="Pfister S."/>
            <person name="Riley R."/>
            <person name="Sitrit Y."/>
            <person name="Stielow J.B."/>
            <person name="Szollosi G."/>
            <person name="Zifcakova L."/>
            <person name="Stursova M."/>
            <person name="Spatafora J.W."/>
            <person name="Tedersoo L."/>
            <person name="Vaario L.M."/>
            <person name="Yamada A."/>
            <person name="Yan M."/>
            <person name="Wang P."/>
            <person name="Xu J."/>
            <person name="Bruns T."/>
            <person name="Baldrian P."/>
            <person name="Vilgalys R."/>
            <person name="Dunand C."/>
            <person name="Henrissat B."/>
            <person name="Grigoriev I.V."/>
            <person name="Hibbett D."/>
            <person name="Nagy L.G."/>
            <person name="Martin F.M."/>
        </authorList>
    </citation>
    <scope>NUCLEOTIDE SEQUENCE</scope>
    <source>
        <strain evidence="1">Prilba</strain>
    </source>
</reference>
<dbReference type="OrthoDB" id="3222453at2759"/>
<evidence type="ECO:0000313" key="1">
    <source>
        <dbReference type="EMBL" id="KAF8486453.1"/>
    </source>
</evidence>
<comment type="caution">
    <text evidence="1">The sequence shown here is derived from an EMBL/GenBank/DDBJ whole genome shotgun (WGS) entry which is preliminary data.</text>
</comment>
<accession>A0A9P5TE39</accession>
<dbReference type="AlphaFoldDB" id="A0A9P5TE39"/>
<organism evidence="1 2">
    <name type="scientific">Russula ochroleuca</name>
    <dbReference type="NCBI Taxonomy" id="152965"/>
    <lineage>
        <taxon>Eukaryota</taxon>
        <taxon>Fungi</taxon>
        <taxon>Dikarya</taxon>
        <taxon>Basidiomycota</taxon>
        <taxon>Agaricomycotina</taxon>
        <taxon>Agaricomycetes</taxon>
        <taxon>Russulales</taxon>
        <taxon>Russulaceae</taxon>
        <taxon>Russula</taxon>
    </lineage>
</organism>
<dbReference type="Proteomes" id="UP000759537">
    <property type="component" value="Unassembled WGS sequence"/>
</dbReference>
<sequence length="283" mass="31236">PDRPVQVGDVGFVRRGKFHRLFNALLPADDPSHELGVPEYHEPLVPNLLDHIDRGSLSSNNYCSAGVSVEADSDDFRQVSFRYERSRGAAVSSLPVAAQREDTLAQGDFGQWIVKHIGTWFAFARKLGLGIEQMEDVVLVTGCDRTRSWSNITFLGGQVDAQVTFGVKVEGPDTSINFQLSPELVRGAVISQGPEGTNLPENQCIFIRGFRVARSFWILPKHLKAAAGPSPDPSYDCDPGTELVSIPAVTKYRDPLHLLLDYVAEVRTTGLVSCLCYQQYARF</sequence>
<proteinExistence type="predicted"/>